<evidence type="ECO:0000313" key="3">
    <source>
        <dbReference type="Proteomes" id="UP001159363"/>
    </source>
</evidence>
<evidence type="ECO:0000313" key="2">
    <source>
        <dbReference type="EMBL" id="KAJ8874149.1"/>
    </source>
</evidence>
<feature type="compositionally biased region" description="Polar residues" evidence="1">
    <location>
        <begin position="76"/>
        <end position="85"/>
    </location>
</feature>
<name>A0ABQ9GQ67_9NEOP</name>
<feature type="region of interest" description="Disordered" evidence="1">
    <location>
        <begin position="41"/>
        <end position="89"/>
    </location>
</feature>
<organism evidence="2 3">
    <name type="scientific">Dryococelus australis</name>
    <dbReference type="NCBI Taxonomy" id="614101"/>
    <lineage>
        <taxon>Eukaryota</taxon>
        <taxon>Metazoa</taxon>
        <taxon>Ecdysozoa</taxon>
        <taxon>Arthropoda</taxon>
        <taxon>Hexapoda</taxon>
        <taxon>Insecta</taxon>
        <taxon>Pterygota</taxon>
        <taxon>Neoptera</taxon>
        <taxon>Polyneoptera</taxon>
        <taxon>Phasmatodea</taxon>
        <taxon>Verophasmatodea</taxon>
        <taxon>Anareolatae</taxon>
        <taxon>Phasmatidae</taxon>
        <taxon>Eurycanthinae</taxon>
        <taxon>Dryococelus</taxon>
    </lineage>
</organism>
<accession>A0ABQ9GQ67</accession>
<gene>
    <name evidence="2" type="ORF">PR048_024991</name>
</gene>
<comment type="caution">
    <text evidence="2">The sequence shown here is derived from an EMBL/GenBank/DDBJ whole genome shotgun (WGS) entry which is preliminary data.</text>
</comment>
<dbReference type="Proteomes" id="UP001159363">
    <property type="component" value="Chromosome 9"/>
</dbReference>
<keyword evidence="3" id="KW-1185">Reference proteome</keyword>
<evidence type="ECO:0000256" key="1">
    <source>
        <dbReference type="SAM" id="MobiDB-lite"/>
    </source>
</evidence>
<proteinExistence type="predicted"/>
<sequence>MNFICSPLHNETNLDILWEDVGSSARQNYLVQLLRVKRGEYGSSTGMKGRRTGDPRENPLTSGIARQDFHTRKSGSDSTGNQTISCLDRRLTPPLSRRNSIKTHAALPRELDFARLKSIRGIVKVVVRLEKDGRKLTARTTFNSRRGGLPDFRSWESCRTMTLVDGFPRGSPVSASHIPALLHTQLALPSSSPKTLILIRAARISLLISLILKLDSTFQ</sequence>
<dbReference type="EMBL" id="JARBHB010000010">
    <property type="protein sequence ID" value="KAJ8874149.1"/>
    <property type="molecule type" value="Genomic_DNA"/>
</dbReference>
<protein>
    <submittedName>
        <fullName evidence="2">Uncharacterized protein</fullName>
    </submittedName>
</protein>
<reference evidence="2 3" key="1">
    <citation type="submission" date="2023-02" db="EMBL/GenBank/DDBJ databases">
        <title>LHISI_Scaffold_Assembly.</title>
        <authorList>
            <person name="Stuart O.P."/>
            <person name="Cleave R."/>
            <person name="Magrath M.J.L."/>
            <person name="Mikheyev A.S."/>
        </authorList>
    </citation>
    <scope>NUCLEOTIDE SEQUENCE [LARGE SCALE GENOMIC DNA]</scope>
    <source>
        <strain evidence="2">Daus_M_001</strain>
        <tissue evidence="2">Leg muscle</tissue>
    </source>
</reference>